<comment type="caution">
    <text evidence="1">The sequence shown here is derived from an EMBL/GenBank/DDBJ whole genome shotgun (WGS) entry which is preliminary data.</text>
</comment>
<dbReference type="AlphaFoldDB" id="A0A939SVC3"/>
<proteinExistence type="predicted"/>
<name>A0A939SVC3_SERMA</name>
<protein>
    <submittedName>
        <fullName evidence="1">Uncharacterized protein</fullName>
    </submittedName>
</protein>
<accession>A0A939SVC3</accession>
<sequence>MRHEPGAEPAAGAAGASGGADALPRLSAQRRVGADRLFRHAAGGVGLAAAALRIAGRRRACAPAALIGSRICPPTARARRMRCVICCRGCGCYCFAAVARRCSATISPVGATCSSAMPTGCRACRNG</sequence>
<organism evidence="1">
    <name type="scientific">Serratia marcescens</name>
    <dbReference type="NCBI Taxonomy" id="615"/>
    <lineage>
        <taxon>Bacteria</taxon>
        <taxon>Pseudomonadati</taxon>
        <taxon>Pseudomonadota</taxon>
        <taxon>Gammaproteobacteria</taxon>
        <taxon>Enterobacterales</taxon>
        <taxon>Yersiniaceae</taxon>
        <taxon>Serratia</taxon>
    </lineage>
</organism>
<reference evidence="1" key="1">
    <citation type="submission" date="2021-03" db="EMBL/GenBank/DDBJ databases">
        <title>Molecular epidemiology and mechanisms of colistin and carbapenem resistance in Enterobacteriaceae from clinical isolates, the environment and porcine samples in Pretoria, South Africa.</title>
        <authorList>
            <person name="Bogoshi D."/>
            <person name="Mbelle N.M."/>
            <person name="Naidoo V."/>
            <person name="Osei Sekyere J."/>
        </authorList>
    </citation>
    <scope>NUCLEOTIDE SEQUENCE</scope>
    <source>
        <strain evidence="1">C080</strain>
    </source>
</reference>
<dbReference type="EMBL" id="JAGETR010000088">
    <property type="protein sequence ID" value="MBO2007018.1"/>
    <property type="molecule type" value="Genomic_DNA"/>
</dbReference>
<gene>
    <name evidence="1" type="ORF">J4732_14290</name>
</gene>
<evidence type="ECO:0000313" key="1">
    <source>
        <dbReference type="EMBL" id="MBO2007018.1"/>
    </source>
</evidence>